<comment type="caution">
    <text evidence="1">The sequence shown here is derived from an EMBL/GenBank/DDBJ whole genome shotgun (WGS) entry which is preliminary data.</text>
</comment>
<keyword evidence="2" id="KW-1185">Reference proteome</keyword>
<proteinExistence type="predicted"/>
<dbReference type="Proteomes" id="UP000748752">
    <property type="component" value="Unassembled WGS sequence"/>
</dbReference>
<evidence type="ECO:0000313" key="1">
    <source>
        <dbReference type="EMBL" id="MBK1633434.1"/>
    </source>
</evidence>
<evidence type="ECO:0000313" key="2">
    <source>
        <dbReference type="Proteomes" id="UP000748752"/>
    </source>
</evidence>
<dbReference type="InterPro" id="IPR023534">
    <property type="entry name" value="Rof/RNase_P-like"/>
</dbReference>
<evidence type="ECO:0008006" key="3">
    <source>
        <dbReference type="Google" id="ProtNLM"/>
    </source>
</evidence>
<organism evidence="1 2">
    <name type="scientific">Thiohalocapsa halophila</name>
    <dbReference type="NCBI Taxonomy" id="69359"/>
    <lineage>
        <taxon>Bacteria</taxon>
        <taxon>Pseudomonadati</taxon>
        <taxon>Pseudomonadota</taxon>
        <taxon>Gammaproteobacteria</taxon>
        <taxon>Chromatiales</taxon>
        <taxon>Chromatiaceae</taxon>
        <taxon>Thiohalocapsa</taxon>
    </lineage>
</organism>
<dbReference type="SUPFAM" id="SSF101744">
    <property type="entry name" value="Rof/RNase P subunit-like"/>
    <property type="match status" value="1"/>
</dbReference>
<accession>A0ABS1CNL9</accession>
<sequence>MSDYQPIACARHEALELAILRGRWLRLGVQTGPGGAERPTELLALPLDIAIADGAEWLLVRDANGNERRLRLDRIRSETPVERPHGAAAPP</sequence>
<gene>
    <name evidence="1" type="ORF">CKO31_22325</name>
</gene>
<protein>
    <recommendedName>
        <fullName evidence="3">Transcriptional antiterminator, Rof</fullName>
    </recommendedName>
</protein>
<dbReference type="Gene3D" id="2.30.30.400">
    <property type="entry name" value="Rof-like"/>
    <property type="match status" value="1"/>
</dbReference>
<dbReference type="RefSeq" id="WP_200241949.1">
    <property type="nucleotide sequence ID" value="NZ_NRRV01000085.1"/>
</dbReference>
<reference evidence="1 2" key="1">
    <citation type="journal article" date="2020" name="Microorganisms">
        <title>Osmotic Adaptation and Compatible Solute Biosynthesis of Phototrophic Bacteria as Revealed from Genome Analyses.</title>
        <authorList>
            <person name="Imhoff J.F."/>
            <person name="Rahn T."/>
            <person name="Kunzel S."/>
            <person name="Keller A."/>
            <person name="Neulinger S.C."/>
        </authorList>
    </citation>
    <scope>NUCLEOTIDE SEQUENCE [LARGE SCALE GENOMIC DNA]</scope>
    <source>
        <strain evidence="1 2">DSM 6210</strain>
    </source>
</reference>
<dbReference type="InterPro" id="IPR038626">
    <property type="entry name" value="Rof-like_sf"/>
</dbReference>
<dbReference type="EMBL" id="NRRV01000085">
    <property type="protein sequence ID" value="MBK1633434.1"/>
    <property type="molecule type" value="Genomic_DNA"/>
</dbReference>
<name>A0ABS1CNL9_9GAMM</name>